<evidence type="ECO:0000313" key="1">
    <source>
        <dbReference type="EMBL" id="AFU58535.1"/>
    </source>
</evidence>
<gene>
    <name evidence="1" type="ordered locus">Ngar_c16020</name>
</gene>
<dbReference type="AlphaFoldDB" id="K0IFE6"/>
<dbReference type="OrthoDB" id="379682at2157"/>
<sequence length="109" mass="12468">MVADLKFKGGVGKRGLMFVPYYGRSRAFIANYSSWRKYSREGKIAEVASSLLSHETLHIAINKFSLSASANLDNLFGRSNSWERYHHGLGDLDRVHRHSTGKYARKHRQ</sequence>
<dbReference type="Proteomes" id="UP000008037">
    <property type="component" value="Chromosome"/>
</dbReference>
<dbReference type="InParanoid" id="K0IFE6"/>
<dbReference type="RefSeq" id="WP_015019072.1">
    <property type="nucleotide sequence ID" value="NC_018719.1"/>
</dbReference>
<keyword evidence="2" id="KW-1185">Reference proteome</keyword>
<dbReference type="GeneID" id="13797861"/>
<evidence type="ECO:0000313" key="2">
    <source>
        <dbReference type="Proteomes" id="UP000008037"/>
    </source>
</evidence>
<proteinExistence type="predicted"/>
<name>K0IFE6_NITGG</name>
<dbReference type="KEGG" id="nga:Ngar_c16020"/>
<dbReference type="EMBL" id="CP002408">
    <property type="protein sequence ID" value="AFU58535.1"/>
    <property type="molecule type" value="Genomic_DNA"/>
</dbReference>
<protein>
    <submittedName>
        <fullName evidence="1">Uncharacterized protein</fullName>
    </submittedName>
</protein>
<reference evidence="1 2" key="1">
    <citation type="journal article" date="2012" name="Environ. Microbiol.">
        <title>The genome of the ammonia-oxidizing Candidatus Nitrososphaera gargensis: insights into metabolic versatility and environmental adaptations.</title>
        <authorList>
            <person name="Spang A."/>
            <person name="Poehlein A."/>
            <person name="Offre P."/>
            <person name="Zumbragel S."/>
            <person name="Haider S."/>
            <person name="Rychlik N."/>
            <person name="Nowka B."/>
            <person name="Schmeisser C."/>
            <person name="Lebedeva E.V."/>
            <person name="Rattei T."/>
            <person name="Bohm C."/>
            <person name="Schmid M."/>
            <person name="Galushko A."/>
            <person name="Hatzenpichler R."/>
            <person name="Weinmaier T."/>
            <person name="Daniel R."/>
            <person name="Schleper C."/>
            <person name="Spieck E."/>
            <person name="Streit W."/>
            <person name="Wagner M."/>
        </authorList>
    </citation>
    <scope>NUCLEOTIDE SEQUENCE [LARGE SCALE GENOMIC DNA]</scope>
    <source>
        <strain evidence="2">Ga9.2</strain>
    </source>
</reference>
<dbReference type="BioCyc" id="CNIT1237085:G1324-1600-MONOMER"/>
<dbReference type="HOGENOM" id="CLU_2177959_0_0_2"/>
<accession>K0IFE6</accession>
<organism evidence="1 2">
    <name type="scientific">Nitrososphaera gargensis (strain Ga9.2)</name>
    <dbReference type="NCBI Taxonomy" id="1237085"/>
    <lineage>
        <taxon>Archaea</taxon>
        <taxon>Nitrososphaerota</taxon>
        <taxon>Nitrososphaeria</taxon>
        <taxon>Nitrososphaerales</taxon>
        <taxon>Nitrososphaeraceae</taxon>
        <taxon>Nitrososphaera</taxon>
    </lineage>
</organism>